<dbReference type="SUPFAM" id="SSF53383">
    <property type="entry name" value="PLP-dependent transferases"/>
    <property type="match status" value="1"/>
</dbReference>
<comment type="caution">
    <text evidence="5">The sequence shown here is derived from an EMBL/GenBank/DDBJ whole genome shotgun (WGS) entry which is preliminary data.</text>
</comment>
<dbReference type="Proteomes" id="UP001633002">
    <property type="component" value="Unassembled WGS sequence"/>
</dbReference>
<dbReference type="InterPro" id="IPR001597">
    <property type="entry name" value="ArAA_b-elim_lyase/Thr_aldolase"/>
</dbReference>
<evidence type="ECO:0000256" key="3">
    <source>
        <dbReference type="ARBA" id="ARBA00022898"/>
    </source>
</evidence>
<dbReference type="Pfam" id="PF01212">
    <property type="entry name" value="Beta_elim_lyase"/>
    <property type="match status" value="1"/>
</dbReference>
<keyword evidence="3" id="KW-0663">Pyridoxal phosphate</keyword>
<comment type="cofactor">
    <cofactor evidence="1">
        <name>pyridoxal 5'-phosphate</name>
        <dbReference type="ChEBI" id="CHEBI:597326"/>
    </cofactor>
</comment>
<evidence type="ECO:0000313" key="5">
    <source>
        <dbReference type="EMBL" id="KAL3683445.1"/>
    </source>
</evidence>
<dbReference type="PANTHER" id="PTHR32325">
    <property type="entry name" value="BETA-ELIMINATING LYASE-LIKE PROTEIN-RELATED"/>
    <property type="match status" value="1"/>
</dbReference>
<dbReference type="AlphaFoldDB" id="A0ABD3GW10"/>
<dbReference type="Gene3D" id="3.90.1150.10">
    <property type="entry name" value="Aspartate Aminotransferase, domain 1"/>
    <property type="match status" value="2"/>
</dbReference>
<evidence type="ECO:0000259" key="4">
    <source>
        <dbReference type="Pfam" id="PF01212"/>
    </source>
</evidence>
<dbReference type="InterPro" id="IPR015421">
    <property type="entry name" value="PyrdxlP-dep_Trfase_major"/>
</dbReference>
<name>A0ABD3GW10_9MARC</name>
<evidence type="ECO:0000256" key="2">
    <source>
        <dbReference type="ARBA" id="ARBA00009721"/>
    </source>
</evidence>
<reference evidence="5 6" key="1">
    <citation type="submission" date="2024-09" db="EMBL/GenBank/DDBJ databases">
        <title>Chromosome-scale assembly of Riccia sorocarpa.</title>
        <authorList>
            <person name="Paukszto L."/>
        </authorList>
    </citation>
    <scope>NUCLEOTIDE SEQUENCE [LARGE SCALE GENOMIC DNA]</scope>
    <source>
        <strain evidence="5">LP-2024</strain>
        <tissue evidence="5">Aerial parts of the thallus</tissue>
    </source>
</reference>
<protein>
    <recommendedName>
        <fullName evidence="4">Aromatic amino acid beta-eliminating lyase/threonine aldolase domain-containing protein</fullName>
    </recommendedName>
</protein>
<evidence type="ECO:0000313" key="6">
    <source>
        <dbReference type="Proteomes" id="UP001633002"/>
    </source>
</evidence>
<dbReference type="InterPro" id="IPR015424">
    <property type="entry name" value="PyrdxlP-dep_Trfase"/>
</dbReference>
<proteinExistence type="inferred from homology"/>
<keyword evidence="6" id="KW-1185">Reference proteome</keyword>
<dbReference type="NCBIfam" id="NF009709">
    <property type="entry name" value="PRK13238.1"/>
    <property type="match status" value="1"/>
</dbReference>
<accession>A0ABD3GW10</accession>
<dbReference type="PANTHER" id="PTHR32325:SF4">
    <property type="entry name" value="TRYPTOPHANASE"/>
    <property type="match status" value="1"/>
</dbReference>
<comment type="similarity">
    <text evidence="2">Belongs to the beta-eliminating lyase family.</text>
</comment>
<feature type="domain" description="Aromatic amino acid beta-eliminating lyase/threonine aldolase" evidence="4">
    <location>
        <begin position="71"/>
        <end position="520"/>
    </location>
</feature>
<dbReference type="InterPro" id="IPR015422">
    <property type="entry name" value="PyrdxlP-dep_Trfase_small"/>
</dbReference>
<dbReference type="Gene3D" id="3.40.640.10">
    <property type="entry name" value="Type I PLP-dependent aspartate aminotransferase-like (Major domain)"/>
    <property type="match status" value="1"/>
</dbReference>
<organism evidence="5 6">
    <name type="scientific">Riccia sorocarpa</name>
    <dbReference type="NCBI Taxonomy" id="122646"/>
    <lineage>
        <taxon>Eukaryota</taxon>
        <taxon>Viridiplantae</taxon>
        <taxon>Streptophyta</taxon>
        <taxon>Embryophyta</taxon>
        <taxon>Marchantiophyta</taxon>
        <taxon>Marchantiopsida</taxon>
        <taxon>Marchantiidae</taxon>
        <taxon>Marchantiales</taxon>
        <taxon>Ricciaceae</taxon>
        <taxon>Riccia</taxon>
    </lineage>
</organism>
<dbReference type="EMBL" id="JBJQOH010000006">
    <property type="protein sequence ID" value="KAL3683445.1"/>
    <property type="molecule type" value="Genomic_DNA"/>
</dbReference>
<sequence>MQLLILPPSSHDGLQVRSQIRSPLPVLPPPPSHNAVVVRSLLTTTSMEREQILRDIQYNVFAFPAALITCDFLTDSGTSAMTDIQWAAVMRGDESYGRNSGYYCLLDAFRDIFERGDTQERIYRDVLAGTADADFYRKKCLKGYEGGFVNGGSVQLSRPNFFIVPQGRCAESLLFSSMKETLVGQSSENVTQPVIISNGFFDTTGANAAVAGFERQTFLQPGLSDPFPEELIGKRNFFKGNLDIAAAEEFLRKHGDRVALILITITNNFAAGQPVSMANIRQTAAIAKRYRIPLFFDACRFAENAKFIQDFEEGFSRSSIGQIVQEMFSYVDGFTISLKKDGLANMGGALCFRDQGLFTQKFSGHKDKIPIGELIKERQILCYGNDSYGGMSGRDLMAAAVGLYEVTKESYLRNRISQVQSFAQKLHANGIPVLLPPGGHAIYLDMDGFFDGCDRAPEEFASVGFTIELLRDYGIRAWEAGPFAWEWDKKTAAERKNIPNLVRFAVPRNTMTDHHINYTVAAILQLHAKRHTIPGVKIIRGAESRLRHFQSGFALVPLEVKQEVKQNVNLEVKQIGLYNKVEVFTARIVRNQSSLEALFGARLK</sequence>
<gene>
    <name evidence="5" type="ORF">R1sor_001467</name>
</gene>
<evidence type="ECO:0000256" key="1">
    <source>
        <dbReference type="ARBA" id="ARBA00001933"/>
    </source>
</evidence>